<dbReference type="EMBL" id="LR861807">
    <property type="protein sequence ID" value="CAD1791425.1"/>
    <property type="molecule type" value="Genomic_DNA"/>
</dbReference>
<dbReference type="AlphaFoldDB" id="A0A7U7DC48"/>
<proteinExistence type="predicted"/>
<dbReference type="EMBL" id="LR824643">
    <property type="protein sequence ID" value="CAD0325793.1"/>
    <property type="molecule type" value="Genomic_DNA"/>
</dbReference>
<gene>
    <name evidence="2" type="ORF">XSP_001917</name>
    <name evidence="1" type="ORF">XSP_001933</name>
</gene>
<organism evidence="1">
    <name type="scientific">Xanthomonas campestris pv. juglandis</name>
    <name type="common">Xanthomonas arboricola pv. juglandis</name>
    <dbReference type="NCBI Taxonomy" id="195709"/>
    <lineage>
        <taxon>Bacteria</taxon>
        <taxon>Pseudomonadati</taxon>
        <taxon>Pseudomonadota</taxon>
        <taxon>Gammaproteobacteria</taxon>
        <taxon>Lysobacterales</taxon>
        <taxon>Lysobacteraceae</taxon>
        <taxon>Xanthomonas</taxon>
    </lineage>
</organism>
<accession>A0A7U7DC48</accession>
<evidence type="ECO:0000313" key="1">
    <source>
        <dbReference type="EMBL" id="CAD0325793.1"/>
    </source>
</evidence>
<sequence length="86" mass="9759">MRYLDASCGFGAYAECNFEVASSNGRGFGFSEVSTFSLWERDREFYLVYRVVAPKGESERGLRRVVKVDDPPVEICNQIGDYSNLM</sequence>
<protein>
    <submittedName>
        <fullName evidence="1">Uncharacterized protein</fullName>
    </submittedName>
</protein>
<evidence type="ECO:0000313" key="3">
    <source>
        <dbReference type="Proteomes" id="UP000514411"/>
    </source>
</evidence>
<name>A0A7U7DC48_XANCJ</name>
<dbReference type="OrthoDB" id="5998806at2"/>
<evidence type="ECO:0000313" key="2">
    <source>
        <dbReference type="EMBL" id="CAD1791425.1"/>
    </source>
</evidence>
<dbReference type="Proteomes" id="UP000514411">
    <property type="component" value="Chromosome"/>
</dbReference>
<reference evidence="1 3" key="1">
    <citation type="submission" date="2020-07" db="EMBL/GenBank/DDBJ databases">
        <authorList>
            <person name="Teixeira M."/>
        </authorList>
    </citation>
    <scope>NUCLEOTIDE SEQUENCE</scope>
    <source>
        <strain evidence="2">3</strain>
        <strain evidence="1">Xanthomonas arboricola pv. juglandis CPBF 427</strain>
    </source>
</reference>